<proteinExistence type="predicted"/>
<sequence length="92" mass="10139">MTVGEAQLTRNRHCEGQDENRNESRDKRSTSLPNTNLPLCTLRFARYTPENVVGSGIILMEVADSVYLGCAEDNGFYNGGQGIPAMVLFLQS</sequence>
<feature type="region of interest" description="Disordered" evidence="1">
    <location>
        <begin position="1"/>
        <end position="35"/>
    </location>
</feature>
<reference evidence="2 3" key="1">
    <citation type="submission" date="2021-06" db="EMBL/GenBank/DDBJ databases">
        <title>Caerostris extrusa draft genome.</title>
        <authorList>
            <person name="Kono N."/>
            <person name="Arakawa K."/>
        </authorList>
    </citation>
    <scope>NUCLEOTIDE SEQUENCE [LARGE SCALE GENOMIC DNA]</scope>
</reference>
<evidence type="ECO:0000313" key="3">
    <source>
        <dbReference type="Proteomes" id="UP001054945"/>
    </source>
</evidence>
<evidence type="ECO:0000256" key="1">
    <source>
        <dbReference type="SAM" id="MobiDB-lite"/>
    </source>
</evidence>
<organism evidence="2 3">
    <name type="scientific">Caerostris extrusa</name>
    <name type="common">Bark spider</name>
    <name type="synonym">Caerostris bankana</name>
    <dbReference type="NCBI Taxonomy" id="172846"/>
    <lineage>
        <taxon>Eukaryota</taxon>
        <taxon>Metazoa</taxon>
        <taxon>Ecdysozoa</taxon>
        <taxon>Arthropoda</taxon>
        <taxon>Chelicerata</taxon>
        <taxon>Arachnida</taxon>
        <taxon>Araneae</taxon>
        <taxon>Araneomorphae</taxon>
        <taxon>Entelegynae</taxon>
        <taxon>Araneoidea</taxon>
        <taxon>Araneidae</taxon>
        <taxon>Caerostris</taxon>
    </lineage>
</organism>
<comment type="caution">
    <text evidence="2">The sequence shown here is derived from an EMBL/GenBank/DDBJ whole genome shotgun (WGS) entry which is preliminary data.</text>
</comment>
<dbReference type="EMBL" id="BPLR01006729">
    <property type="protein sequence ID" value="GIY11982.1"/>
    <property type="molecule type" value="Genomic_DNA"/>
</dbReference>
<dbReference type="AlphaFoldDB" id="A0AAV4QV45"/>
<keyword evidence="3" id="KW-1185">Reference proteome</keyword>
<evidence type="ECO:0000313" key="2">
    <source>
        <dbReference type="EMBL" id="GIY11982.1"/>
    </source>
</evidence>
<feature type="compositionally biased region" description="Basic and acidic residues" evidence="1">
    <location>
        <begin position="12"/>
        <end position="29"/>
    </location>
</feature>
<protein>
    <submittedName>
        <fullName evidence="2">Uncharacterized protein</fullName>
    </submittedName>
</protein>
<name>A0AAV4QV45_CAEEX</name>
<dbReference type="Proteomes" id="UP001054945">
    <property type="component" value="Unassembled WGS sequence"/>
</dbReference>
<gene>
    <name evidence="2" type="ORF">CEXT_290221</name>
</gene>
<accession>A0AAV4QV45</accession>